<keyword evidence="9" id="KW-1185">Reference proteome</keyword>
<dbReference type="PROSITE" id="PS51257">
    <property type="entry name" value="PROKAR_LIPOPROTEIN"/>
    <property type="match status" value="1"/>
</dbReference>
<keyword evidence="4" id="KW-0574">Periplasm</keyword>
<evidence type="ECO:0000313" key="8">
    <source>
        <dbReference type="EMBL" id="NNU43281.1"/>
    </source>
</evidence>
<feature type="chain" id="PRO_5032860490" description="Osmotically-inducible protein Y" evidence="6">
    <location>
        <begin position="23"/>
        <end position="103"/>
    </location>
</feature>
<keyword evidence="3" id="KW-0677">Repeat</keyword>
<dbReference type="SMART" id="SM00749">
    <property type="entry name" value="BON"/>
    <property type="match status" value="1"/>
</dbReference>
<feature type="signal peptide" evidence="6">
    <location>
        <begin position="1"/>
        <end position="22"/>
    </location>
</feature>
<evidence type="ECO:0000256" key="1">
    <source>
        <dbReference type="ARBA" id="ARBA00004418"/>
    </source>
</evidence>
<sequence length="103" mass="10765">MNIRTLIASALAASLVALSGCAVTRGQETVGAYVDDTAITSTVKARFIDNRNVDAASIKVETLNGTVLLSGFAKNATERSTAEAIARNVSGVRSVRNEISVRP</sequence>
<organism evidence="8 9">
    <name type="scientific">Ramlibacter montanisoli</name>
    <dbReference type="NCBI Taxonomy" id="2732512"/>
    <lineage>
        <taxon>Bacteria</taxon>
        <taxon>Pseudomonadati</taxon>
        <taxon>Pseudomonadota</taxon>
        <taxon>Betaproteobacteria</taxon>
        <taxon>Burkholderiales</taxon>
        <taxon>Comamonadaceae</taxon>
        <taxon>Ramlibacter</taxon>
    </lineage>
</organism>
<proteinExistence type="predicted"/>
<dbReference type="FunFam" id="3.30.1340.30:FF:000001">
    <property type="entry name" value="Molecular chaperone OsmY"/>
    <property type="match status" value="1"/>
</dbReference>
<evidence type="ECO:0000256" key="3">
    <source>
        <dbReference type="ARBA" id="ARBA00022737"/>
    </source>
</evidence>
<dbReference type="Proteomes" id="UP000552954">
    <property type="component" value="Unassembled WGS sequence"/>
</dbReference>
<dbReference type="InterPro" id="IPR051686">
    <property type="entry name" value="Lipoprotein_DolP"/>
</dbReference>
<dbReference type="InterPro" id="IPR014004">
    <property type="entry name" value="Transpt-assoc_nodulatn_dom_bac"/>
</dbReference>
<dbReference type="InterPro" id="IPR007055">
    <property type="entry name" value="BON_dom"/>
</dbReference>
<dbReference type="PROSITE" id="PS50914">
    <property type="entry name" value="BON"/>
    <property type="match status" value="1"/>
</dbReference>
<dbReference type="AlphaFoldDB" id="A0A849KF21"/>
<evidence type="ECO:0000313" key="9">
    <source>
        <dbReference type="Proteomes" id="UP000552954"/>
    </source>
</evidence>
<dbReference type="PANTHER" id="PTHR34606">
    <property type="entry name" value="BON DOMAIN-CONTAINING PROTEIN"/>
    <property type="match status" value="1"/>
</dbReference>
<dbReference type="GO" id="GO:0042597">
    <property type="term" value="C:periplasmic space"/>
    <property type="evidence" value="ECO:0007669"/>
    <property type="project" value="UniProtKB-SubCell"/>
</dbReference>
<comment type="caution">
    <text evidence="8">The sequence shown here is derived from an EMBL/GenBank/DDBJ whole genome shotgun (WGS) entry which is preliminary data.</text>
</comment>
<feature type="domain" description="BON" evidence="7">
    <location>
        <begin position="35"/>
        <end position="103"/>
    </location>
</feature>
<evidence type="ECO:0000256" key="5">
    <source>
        <dbReference type="ARBA" id="ARBA00070588"/>
    </source>
</evidence>
<dbReference type="PANTHER" id="PTHR34606:SF16">
    <property type="entry name" value="BON DOMAIN-CONTAINING PROTEIN"/>
    <property type="match status" value="1"/>
</dbReference>
<reference evidence="8 9" key="2">
    <citation type="submission" date="2020-06" db="EMBL/GenBank/DDBJ databases">
        <title>Ramlibacter rhizophilus sp. nov., isolated from rhizosphere soil of national flower Mugunghwa from South Korea.</title>
        <authorList>
            <person name="Zheng-Fei Y."/>
            <person name="Huan T."/>
        </authorList>
    </citation>
    <scope>NUCLEOTIDE SEQUENCE [LARGE SCALE GENOMIC DNA]</scope>
    <source>
        <strain evidence="8 9">B156</strain>
    </source>
</reference>
<protein>
    <recommendedName>
        <fullName evidence="5">Osmotically-inducible protein Y</fullName>
    </recommendedName>
</protein>
<reference evidence="8 9" key="1">
    <citation type="submission" date="2020-05" db="EMBL/GenBank/DDBJ databases">
        <authorList>
            <person name="Khan S.A."/>
            <person name="Jeon C.O."/>
            <person name="Chun B.H."/>
        </authorList>
    </citation>
    <scope>NUCLEOTIDE SEQUENCE [LARGE SCALE GENOMIC DNA]</scope>
    <source>
        <strain evidence="8 9">B156</strain>
    </source>
</reference>
<dbReference type="RefSeq" id="WP_171558332.1">
    <property type="nucleotide sequence ID" value="NZ_JABFCS010000001.1"/>
</dbReference>
<dbReference type="EMBL" id="JABFCS010000001">
    <property type="protein sequence ID" value="NNU43281.1"/>
    <property type="molecule type" value="Genomic_DNA"/>
</dbReference>
<evidence type="ECO:0000259" key="7">
    <source>
        <dbReference type="PROSITE" id="PS50914"/>
    </source>
</evidence>
<gene>
    <name evidence="8" type="ORF">HK415_09095</name>
</gene>
<dbReference type="Pfam" id="PF04972">
    <property type="entry name" value="BON"/>
    <property type="match status" value="1"/>
</dbReference>
<evidence type="ECO:0000256" key="6">
    <source>
        <dbReference type="SAM" id="SignalP"/>
    </source>
</evidence>
<evidence type="ECO:0000256" key="2">
    <source>
        <dbReference type="ARBA" id="ARBA00022729"/>
    </source>
</evidence>
<keyword evidence="2 6" id="KW-0732">Signal</keyword>
<evidence type="ECO:0000256" key="4">
    <source>
        <dbReference type="ARBA" id="ARBA00022764"/>
    </source>
</evidence>
<comment type="subcellular location">
    <subcellularLocation>
        <location evidence="1">Periplasm</location>
    </subcellularLocation>
</comment>
<accession>A0A849KF21</accession>
<name>A0A849KF21_9BURK</name>
<dbReference type="Gene3D" id="3.30.1340.30">
    <property type="match status" value="1"/>
</dbReference>